<comment type="subcellular location">
    <subcellularLocation>
        <location evidence="1">Cell membrane</location>
        <topology evidence="1">Multi-pass membrane protein</topology>
    </subcellularLocation>
</comment>
<dbReference type="RefSeq" id="WP_115331276.1">
    <property type="nucleotide sequence ID" value="NZ_CAAAHP010000002.1"/>
</dbReference>
<sequence length="680" mass="77823">MQLFSEYVQPITHWLENHPHWALLFTFLVSFSESLAIVGSIVPGSVTMTAVGILAGSGIMRVDLTLLAAILGAIGGDSFSYLLGYIFKDRIRNMWPFSKKPTWLTYGQNYFQRHGGKSVLLGRFIGPLRSLIPLIAGMMHMSQWRFLTANVLSAIGWSILYVMPGVFIGAASSELSPEIATRLFIVVLIFLAALWIVSISIKWLITKLNYFLRIQLHDFWTWSGKHPRLAKLIQFLTPPGESKHYQTASLCLGFVLSFFLFCLLSFFVSHGIGHKSLDEPIHFFLQSLKTYPFDVYFISVSQFVSNFSLVTLFLFISFITIFFRDKRTFIFWLSINLTCAILLLITHFWIESPRPTDLLEIKSSNSYPAIHLTFATAQFMGIILFLNKYGKCRFNQFLTVLLPIILLSAGIAYIYLGDNWVMDILGSYLAGLSITLFYWLLYRRHGRPLEYKGFLSPVLFLMLILGTTISLIFNFDPAVRSHQVYLAQYVLTDDAWWNQQKNLLPIYRTNRFGKRISLFNIQYAGILKHLEAALLNAGWRKENESFFKSFVKRISGGHSSLDSPLMAQLYLNRKPTLVMTYQPDSNGAAVILRIWRSNYHLKNFYQPIWLGSVNVYSTAKNETSNVAAIDYVSASLTHFLQKRNIVQISLPRKLRRAPYSVEPVILLIKENLPPLNENSK</sequence>
<keyword evidence="12" id="KW-1185">Reference proteome</keyword>
<evidence type="ECO:0000256" key="1">
    <source>
        <dbReference type="ARBA" id="ARBA00004651"/>
    </source>
</evidence>
<feature type="transmembrane region" description="Helical" evidence="7">
    <location>
        <begin position="422"/>
        <end position="442"/>
    </location>
</feature>
<keyword evidence="3" id="KW-1003">Cell membrane</keyword>
<dbReference type="Proteomes" id="UP000254794">
    <property type="component" value="Unassembled WGS sequence"/>
</dbReference>
<keyword evidence="5 7" id="KW-1133">Transmembrane helix</keyword>
<dbReference type="GO" id="GO:0005886">
    <property type="term" value="C:plasma membrane"/>
    <property type="evidence" value="ECO:0007669"/>
    <property type="project" value="UniProtKB-SubCell"/>
</dbReference>
<gene>
    <name evidence="11" type="primary">lssY</name>
    <name evidence="11" type="ORF">NCTC13316_01750</name>
</gene>
<protein>
    <submittedName>
        <fullName evidence="11">Legionella secretion system protein Y</fullName>
    </submittedName>
</protein>
<dbReference type="AlphaFoldDB" id="A0A378JKF7"/>
<dbReference type="InterPro" id="IPR036938">
    <property type="entry name" value="PAP2/HPO_sf"/>
</dbReference>
<evidence type="ECO:0000313" key="11">
    <source>
        <dbReference type="EMBL" id="STX51654.1"/>
    </source>
</evidence>
<dbReference type="Pfam" id="PF09335">
    <property type="entry name" value="VTT_dom"/>
    <property type="match status" value="1"/>
</dbReference>
<evidence type="ECO:0000256" key="4">
    <source>
        <dbReference type="ARBA" id="ARBA00022692"/>
    </source>
</evidence>
<feature type="transmembrane region" description="Helical" evidence="7">
    <location>
        <begin position="64"/>
        <end position="87"/>
    </location>
</feature>
<evidence type="ECO:0000259" key="10">
    <source>
        <dbReference type="Pfam" id="PF14067"/>
    </source>
</evidence>
<keyword evidence="6 7" id="KW-0472">Membrane</keyword>
<feature type="transmembrane region" description="Helical" evidence="7">
    <location>
        <begin position="454"/>
        <end position="473"/>
    </location>
</feature>
<evidence type="ECO:0000313" key="12">
    <source>
        <dbReference type="Proteomes" id="UP000254794"/>
    </source>
</evidence>
<evidence type="ECO:0000259" key="9">
    <source>
        <dbReference type="Pfam" id="PF09335"/>
    </source>
</evidence>
<organism evidence="11 12">
    <name type="scientific">Legionella busanensis</name>
    <dbReference type="NCBI Taxonomy" id="190655"/>
    <lineage>
        <taxon>Bacteria</taxon>
        <taxon>Pseudomonadati</taxon>
        <taxon>Pseudomonadota</taxon>
        <taxon>Gammaproteobacteria</taxon>
        <taxon>Legionellales</taxon>
        <taxon>Legionellaceae</taxon>
        <taxon>Legionella</taxon>
    </lineage>
</organism>
<evidence type="ECO:0000256" key="5">
    <source>
        <dbReference type="ARBA" id="ARBA00022989"/>
    </source>
</evidence>
<feature type="transmembrane region" description="Helical" evidence="7">
    <location>
        <begin position="398"/>
        <end position="416"/>
    </location>
</feature>
<feature type="domain" description="LssY-like C-terminal" evidence="10">
    <location>
        <begin position="504"/>
        <end position="615"/>
    </location>
</feature>
<dbReference type="InterPro" id="IPR032816">
    <property type="entry name" value="VTT_dom"/>
</dbReference>
<name>A0A378JKF7_9GAMM</name>
<feature type="transmembrane region" description="Helical" evidence="7">
    <location>
        <begin position="293"/>
        <end position="322"/>
    </location>
</feature>
<evidence type="ECO:0000256" key="3">
    <source>
        <dbReference type="ARBA" id="ARBA00022475"/>
    </source>
</evidence>
<proteinExistence type="inferred from homology"/>
<reference evidence="11 12" key="1">
    <citation type="submission" date="2018-06" db="EMBL/GenBank/DDBJ databases">
        <authorList>
            <consortium name="Pathogen Informatics"/>
            <person name="Doyle S."/>
        </authorList>
    </citation>
    <scope>NUCLEOTIDE SEQUENCE [LARGE SCALE GENOMIC DNA]</scope>
    <source>
        <strain evidence="11 12">NCTC13316</strain>
    </source>
</reference>
<dbReference type="PANTHER" id="PTHR30353:SF15">
    <property type="entry name" value="INNER MEMBRANE PROTEIN YABI"/>
    <property type="match status" value="1"/>
</dbReference>
<evidence type="ECO:0000256" key="7">
    <source>
        <dbReference type="SAM" id="Phobius"/>
    </source>
</evidence>
<dbReference type="Pfam" id="PF14067">
    <property type="entry name" value="LssY_C"/>
    <property type="match status" value="1"/>
</dbReference>
<dbReference type="PANTHER" id="PTHR30353">
    <property type="entry name" value="INNER MEMBRANE PROTEIN DEDA-RELATED"/>
    <property type="match status" value="1"/>
</dbReference>
<accession>A0A378JKF7</accession>
<comment type="similarity">
    <text evidence="2">Belongs to the DedA family.</text>
</comment>
<feature type="transmembrane region" description="Helical" evidence="7">
    <location>
        <begin position="183"/>
        <end position="205"/>
    </location>
</feature>
<keyword evidence="4 7" id="KW-0812">Transmembrane</keyword>
<evidence type="ECO:0000256" key="6">
    <source>
        <dbReference type="ARBA" id="ARBA00023136"/>
    </source>
</evidence>
<dbReference type="Gene3D" id="1.20.144.10">
    <property type="entry name" value="Phosphatidic acid phosphatase type 2/haloperoxidase"/>
    <property type="match status" value="1"/>
</dbReference>
<dbReference type="OrthoDB" id="9780918at2"/>
<dbReference type="Pfam" id="PF01569">
    <property type="entry name" value="PAP2"/>
    <property type="match status" value="1"/>
</dbReference>
<dbReference type="EMBL" id="UGOD01000001">
    <property type="protein sequence ID" value="STX51654.1"/>
    <property type="molecule type" value="Genomic_DNA"/>
</dbReference>
<evidence type="ECO:0000259" key="8">
    <source>
        <dbReference type="Pfam" id="PF01569"/>
    </source>
</evidence>
<feature type="domain" description="VTT" evidence="9">
    <location>
        <begin position="42"/>
        <end position="165"/>
    </location>
</feature>
<feature type="transmembrane region" description="Helical" evidence="7">
    <location>
        <begin position="369"/>
        <end position="386"/>
    </location>
</feature>
<dbReference type="InterPro" id="IPR000326">
    <property type="entry name" value="PAP2/HPO"/>
</dbReference>
<dbReference type="InterPro" id="IPR032818">
    <property type="entry name" value="DedA-like"/>
</dbReference>
<feature type="transmembrane region" description="Helical" evidence="7">
    <location>
        <begin position="250"/>
        <end position="273"/>
    </location>
</feature>
<dbReference type="InterPro" id="IPR025902">
    <property type="entry name" value="LssY-like-C_dom"/>
</dbReference>
<feature type="transmembrane region" description="Helical" evidence="7">
    <location>
        <begin position="147"/>
        <end position="171"/>
    </location>
</feature>
<dbReference type="SUPFAM" id="SSF48317">
    <property type="entry name" value="Acid phosphatase/Vanadium-dependent haloperoxidase"/>
    <property type="match status" value="1"/>
</dbReference>
<feature type="transmembrane region" description="Helical" evidence="7">
    <location>
        <begin position="329"/>
        <end position="349"/>
    </location>
</feature>
<feature type="domain" description="Phosphatidic acid phosphatase type 2/haloperoxidase" evidence="8">
    <location>
        <begin position="360"/>
        <end position="445"/>
    </location>
</feature>
<evidence type="ECO:0000256" key="2">
    <source>
        <dbReference type="ARBA" id="ARBA00010792"/>
    </source>
</evidence>
<feature type="transmembrane region" description="Helical" evidence="7">
    <location>
        <begin position="21"/>
        <end position="44"/>
    </location>
</feature>